<dbReference type="GO" id="GO:0007165">
    <property type="term" value="P:signal transduction"/>
    <property type="evidence" value="ECO:0007669"/>
    <property type="project" value="UniProtKB-KW"/>
</dbReference>
<keyword evidence="3 9" id="KW-0812">Transmembrane</keyword>
<feature type="transmembrane region" description="Helical" evidence="9">
    <location>
        <begin position="135"/>
        <end position="154"/>
    </location>
</feature>
<evidence type="ECO:0000256" key="9">
    <source>
        <dbReference type="SAM" id="Phobius"/>
    </source>
</evidence>
<dbReference type="RefSeq" id="XP_024873343.1">
    <property type="nucleotide sequence ID" value="XM_025017575.1"/>
</dbReference>
<dbReference type="GO" id="GO:0005549">
    <property type="term" value="F:odorant binding"/>
    <property type="evidence" value="ECO:0007669"/>
    <property type="project" value="InterPro"/>
</dbReference>
<dbReference type="InterPro" id="IPR004117">
    <property type="entry name" value="7tm6_olfct_rcpt"/>
</dbReference>
<evidence type="ECO:0000313" key="10">
    <source>
        <dbReference type="Proteomes" id="UP000504618"/>
    </source>
</evidence>
<dbReference type="Proteomes" id="UP000504618">
    <property type="component" value="Unplaced"/>
</dbReference>
<keyword evidence="8" id="KW-0807">Transducer</keyword>
<reference evidence="11" key="1">
    <citation type="submission" date="2025-08" db="UniProtKB">
        <authorList>
            <consortium name="RefSeq"/>
        </authorList>
    </citation>
    <scope>IDENTIFICATION</scope>
    <source>
        <tissue evidence="11">Whole body</tissue>
    </source>
</reference>
<sequence length="293" mass="33773">MVANKNYEYDIKNAFAMSRFFFRLLGIWPFARTNSIYLELIETVTLTFLCIGLIVWETISTLLYMFLILTDFHLRLKFTGCVVYSLVGLIKYGYLLLYKNQVRNCLMLVDEDWRNVVNPSDRIAMIDRVRTGKRLILICALFAYLTGLTFRIVMPLSLGKIVTPQNVTIRPLPCPAYLVILDVQRSPTYEIVYFLQSVSGFLKYTIVMATFSFVTICGMHFCVQSEILVTLMNDFVNESRPENLNRKLATVVEHQIKIRNFLQVVQSATQYPSLTEVLGSTSMLCLVGYYVIM</sequence>
<keyword evidence="7" id="KW-0675">Receptor</keyword>
<evidence type="ECO:0000313" key="11">
    <source>
        <dbReference type="RefSeq" id="XP_024873343.1"/>
    </source>
</evidence>
<evidence type="ECO:0000256" key="4">
    <source>
        <dbReference type="ARBA" id="ARBA00022725"/>
    </source>
</evidence>
<dbReference type="PANTHER" id="PTHR21137:SF42">
    <property type="entry name" value="ODORANT RECEPTOR 83A"/>
    <property type="match status" value="1"/>
</dbReference>
<keyword evidence="2" id="KW-0716">Sensory transduction</keyword>
<dbReference type="OrthoDB" id="7542313at2759"/>
<dbReference type="Pfam" id="PF02949">
    <property type="entry name" value="7tm_6"/>
    <property type="match status" value="1"/>
</dbReference>
<evidence type="ECO:0000256" key="2">
    <source>
        <dbReference type="ARBA" id="ARBA00022606"/>
    </source>
</evidence>
<evidence type="ECO:0000256" key="3">
    <source>
        <dbReference type="ARBA" id="ARBA00022692"/>
    </source>
</evidence>
<dbReference type="GO" id="GO:0004984">
    <property type="term" value="F:olfactory receptor activity"/>
    <property type="evidence" value="ECO:0007669"/>
    <property type="project" value="InterPro"/>
</dbReference>
<evidence type="ECO:0000256" key="7">
    <source>
        <dbReference type="ARBA" id="ARBA00023170"/>
    </source>
</evidence>
<name>A0A6J1PVI4_9HYME</name>
<keyword evidence="4" id="KW-0552">Olfaction</keyword>
<evidence type="ECO:0000256" key="6">
    <source>
        <dbReference type="ARBA" id="ARBA00023136"/>
    </source>
</evidence>
<dbReference type="GeneID" id="112455563"/>
<proteinExistence type="predicted"/>
<evidence type="ECO:0000256" key="1">
    <source>
        <dbReference type="ARBA" id="ARBA00004141"/>
    </source>
</evidence>
<evidence type="ECO:0000256" key="8">
    <source>
        <dbReference type="ARBA" id="ARBA00023224"/>
    </source>
</evidence>
<organism evidence="10 11">
    <name type="scientific">Temnothorax curvispinosus</name>
    <dbReference type="NCBI Taxonomy" id="300111"/>
    <lineage>
        <taxon>Eukaryota</taxon>
        <taxon>Metazoa</taxon>
        <taxon>Ecdysozoa</taxon>
        <taxon>Arthropoda</taxon>
        <taxon>Hexapoda</taxon>
        <taxon>Insecta</taxon>
        <taxon>Pterygota</taxon>
        <taxon>Neoptera</taxon>
        <taxon>Endopterygota</taxon>
        <taxon>Hymenoptera</taxon>
        <taxon>Apocrita</taxon>
        <taxon>Aculeata</taxon>
        <taxon>Formicoidea</taxon>
        <taxon>Formicidae</taxon>
        <taxon>Myrmicinae</taxon>
        <taxon>Temnothorax</taxon>
    </lineage>
</organism>
<feature type="transmembrane region" description="Helical" evidence="9">
    <location>
        <begin position="76"/>
        <end position="97"/>
    </location>
</feature>
<feature type="non-terminal residue" evidence="11">
    <location>
        <position position="293"/>
    </location>
</feature>
<evidence type="ECO:0000256" key="5">
    <source>
        <dbReference type="ARBA" id="ARBA00022989"/>
    </source>
</evidence>
<feature type="transmembrane region" description="Helical" evidence="9">
    <location>
        <begin position="201"/>
        <end position="223"/>
    </location>
</feature>
<dbReference type="PANTHER" id="PTHR21137">
    <property type="entry name" value="ODORANT RECEPTOR"/>
    <property type="match status" value="1"/>
</dbReference>
<keyword evidence="5 9" id="KW-1133">Transmembrane helix</keyword>
<dbReference type="GO" id="GO:0005886">
    <property type="term" value="C:plasma membrane"/>
    <property type="evidence" value="ECO:0007669"/>
    <property type="project" value="TreeGrafter"/>
</dbReference>
<keyword evidence="6 9" id="KW-0472">Membrane</keyword>
<accession>A0A6J1PVI4</accession>
<comment type="subcellular location">
    <subcellularLocation>
        <location evidence="1">Membrane</location>
        <topology evidence="1">Multi-pass membrane protein</topology>
    </subcellularLocation>
</comment>
<feature type="transmembrane region" description="Helical" evidence="9">
    <location>
        <begin position="43"/>
        <end position="70"/>
    </location>
</feature>
<dbReference type="AlphaFoldDB" id="A0A6J1PVI4"/>
<keyword evidence="10" id="KW-1185">Reference proteome</keyword>
<gene>
    <name evidence="11" type="primary">LOC112455563</name>
</gene>
<protein>
    <submittedName>
        <fullName evidence="11">Uncharacterized protein LOC112455563</fullName>
    </submittedName>
</protein>